<name>A0A7I7MG96_9MYCO</name>
<dbReference type="CDD" id="cd00518">
    <property type="entry name" value="H2MP"/>
    <property type="match status" value="1"/>
</dbReference>
<keyword evidence="3" id="KW-0064">Aspartyl protease</keyword>
<evidence type="ECO:0000256" key="3">
    <source>
        <dbReference type="ARBA" id="ARBA00022750"/>
    </source>
</evidence>
<comment type="similarity">
    <text evidence="1">Belongs to the peptidase A31 family.</text>
</comment>
<dbReference type="Gene3D" id="3.40.50.1450">
    <property type="entry name" value="HybD-like"/>
    <property type="match status" value="1"/>
</dbReference>
<evidence type="ECO:0000256" key="1">
    <source>
        <dbReference type="ARBA" id="ARBA00006814"/>
    </source>
</evidence>
<dbReference type="GO" id="GO:0016485">
    <property type="term" value="P:protein processing"/>
    <property type="evidence" value="ECO:0007669"/>
    <property type="project" value="TreeGrafter"/>
</dbReference>
<sequence>MVIGIGNEFRRDDGIGPAVADAIRRLDEDVDVRTVSDDPAALLDAWDGTELAVIVDATAGEGAVAGRLRRWAPDQAPPAAVSSHALDLTAVHALGRVLGRTPQRLVVFTVDAADVGHGVGLTPAVAAAVPQVVSAIVAEIEHHRGQGRGRVGLPALDVPT</sequence>
<keyword evidence="6" id="KW-1185">Reference proteome</keyword>
<gene>
    <name evidence="5" type="ORF">MPSYJ_48150</name>
</gene>
<dbReference type="GO" id="GO:0004190">
    <property type="term" value="F:aspartic-type endopeptidase activity"/>
    <property type="evidence" value="ECO:0007669"/>
    <property type="project" value="UniProtKB-KW"/>
</dbReference>
<dbReference type="Proteomes" id="UP000466514">
    <property type="component" value="Chromosome"/>
</dbReference>
<dbReference type="GO" id="GO:0008047">
    <property type="term" value="F:enzyme activator activity"/>
    <property type="evidence" value="ECO:0007669"/>
    <property type="project" value="InterPro"/>
</dbReference>
<dbReference type="AlphaFoldDB" id="A0A7I7MG96"/>
<accession>A0A7I7MG96</accession>
<dbReference type="PANTHER" id="PTHR30302:SF1">
    <property type="entry name" value="HYDROGENASE 2 MATURATION PROTEASE"/>
    <property type="match status" value="1"/>
</dbReference>
<dbReference type="InterPro" id="IPR023430">
    <property type="entry name" value="Pept_HybD-like_dom_sf"/>
</dbReference>
<proteinExistence type="inferred from homology"/>
<evidence type="ECO:0000313" key="5">
    <source>
        <dbReference type="EMBL" id="BBX71354.1"/>
    </source>
</evidence>
<keyword evidence="2" id="KW-0645">Protease</keyword>
<dbReference type="EMBL" id="AP022574">
    <property type="protein sequence ID" value="BBX71354.1"/>
    <property type="molecule type" value="Genomic_DNA"/>
</dbReference>
<dbReference type="KEGG" id="mpsc:MPSYJ_48150"/>
<dbReference type="PANTHER" id="PTHR30302">
    <property type="entry name" value="HYDROGENASE 1 MATURATION PROTEASE"/>
    <property type="match status" value="1"/>
</dbReference>
<protein>
    <submittedName>
        <fullName evidence="5">Peptidase M52</fullName>
    </submittedName>
</protein>
<reference evidence="5 6" key="1">
    <citation type="journal article" date="2019" name="Emerg. Microbes Infect.">
        <title>Comprehensive subspecies identification of 175 nontuberculous mycobacteria species based on 7547 genomic profiles.</title>
        <authorList>
            <person name="Matsumoto Y."/>
            <person name="Kinjo T."/>
            <person name="Motooka D."/>
            <person name="Nabeya D."/>
            <person name="Jung N."/>
            <person name="Uechi K."/>
            <person name="Horii T."/>
            <person name="Iida T."/>
            <person name="Fujita J."/>
            <person name="Nakamura S."/>
        </authorList>
    </citation>
    <scope>NUCLEOTIDE SEQUENCE [LARGE SCALE GENOMIC DNA]</scope>
    <source>
        <strain evidence="5 6">JCM 13323</strain>
    </source>
</reference>
<dbReference type="NCBIfam" id="TIGR00072">
    <property type="entry name" value="hydrog_prot"/>
    <property type="match status" value="1"/>
</dbReference>
<evidence type="ECO:0000256" key="2">
    <source>
        <dbReference type="ARBA" id="ARBA00022670"/>
    </source>
</evidence>
<evidence type="ECO:0000256" key="4">
    <source>
        <dbReference type="ARBA" id="ARBA00022801"/>
    </source>
</evidence>
<dbReference type="InterPro" id="IPR000671">
    <property type="entry name" value="Peptidase_A31"/>
</dbReference>
<dbReference type="Pfam" id="PF01750">
    <property type="entry name" value="HycI"/>
    <property type="match status" value="1"/>
</dbReference>
<dbReference type="SUPFAM" id="SSF53163">
    <property type="entry name" value="HybD-like"/>
    <property type="match status" value="1"/>
</dbReference>
<keyword evidence="4" id="KW-0378">Hydrolase</keyword>
<organism evidence="5 6">
    <name type="scientific">Mycolicibacterium psychrotolerans</name>
    <dbReference type="NCBI Taxonomy" id="216929"/>
    <lineage>
        <taxon>Bacteria</taxon>
        <taxon>Bacillati</taxon>
        <taxon>Actinomycetota</taxon>
        <taxon>Actinomycetes</taxon>
        <taxon>Mycobacteriales</taxon>
        <taxon>Mycobacteriaceae</taxon>
        <taxon>Mycolicibacterium</taxon>
    </lineage>
</organism>
<evidence type="ECO:0000313" key="6">
    <source>
        <dbReference type="Proteomes" id="UP000466514"/>
    </source>
</evidence>